<dbReference type="PANTHER" id="PTHR47683:SF2">
    <property type="entry name" value="RNA-BINDING S4 DOMAIN-CONTAINING PROTEIN"/>
    <property type="match status" value="1"/>
</dbReference>
<evidence type="ECO:0000313" key="5">
    <source>
        <dbReference type="EMBL" id="MBD2318997.1"/>
    </source>
</evidence>
<comment type="caution">
    <text evidence="5">The sequence shown here is derived from an EMBL/GenBank/DDBJ whole genome shotgun (WGS) entry which is preliminary data.</text>
</comment>
<reference evidence="5 6" key="1">
    <citation type="journal article" date="2020" name="ISME J.">
        <title>Comparative genomics reveals insights into cyanobacterial evolution and habitat adaptation.</title>
        <authorList>
            <person name="Chen M.Y."/>
            <person name="Teng W.K."/>
            <person name="Zhao L."/>
            <person name="Hu C.X."/>
            <person name="Zhou Y.K."/>
            <person name="Han B.P."/>
            <person name="Song L.R."/>
            <person name="Shu W.S."/>
        </authorList>
    </citation>
    <scope>NUCLEOTIDE SEQUENCE [LARGE SCALE GENOMIC DNA]</scope>
    <source>
        <strain evidence="5 6">FACHB-1050</strain>
    </source>
</reference>
<dbReference type="Gene3D" id="3.30.70.1560">
    <property type="entry name" value="Alpha-L RNA-binding motif"/>
    <property type="match status" value="1"/>
</dbReference>
<name>A0ABR8CG05_9CYAN</name>
<evidence type="ECO:0000256" key="1">
    <source>
        <dbReference type="ARBA" id="ARBA00008348"/>
    </source>
</evidence>
<dbReference type="PROSITE" id="PS01149">
    <property type="entry name" value="PSI_RSU"/>
    <property type="match status" value="1"/>
</dbReference>
<comment type="similarity">
    <text evidence="1 3">Belongs to the pseudouridine synthase RsuA family.</text>
</comment>
<evidence type="ECO:0000259" key="4">
    <source>
        <dbReference type="Pfam" id="PF00849"/>
    </source>
</evidence>
<accession>A0ABR8CG05</accession>
<gene>
    <name evidence="5" type="ORF">H6G05_19355</name>
</gene>
<keyword evidence="2 3" id="KW-0413">Isomerase</keyword>
<dbReference type="InterPro" id="IPR020103">
    <property type="entry name" value="PsdUridine_synth_cat_dom_sf"/>
</dbReference>
<proteinExistence type="inferred from homology"/>
<dbReference type="EMBL" id="JACJQY010000039">
    <property type="protein sequence ID" value="MBD2318997.1"/>
    <property type="molecule type" value="Genomic_DNA"/>
</dbReference>
<dbReference type="SUPFAM" id="SSF55120">
    <property type="entry name" value="Pseudouridine synthase"/>
    <property type="match status" value="1"/>
</dbReference>
<sequence length="208" mass="23916">MSDRLDIPKYVPKYIVFYKPYGVLCQFTDDSGSPRPTLKEYIDIPEVYSVGRLDFDSEGLLLLTNDGQLKHRLIDPQFEHPRTYWVQVENIPTEAALQKLRNGVTIQGYRTKTAIAKLLDSDPNLPERNPPIRFRANIPTTWLELTLTEGKNRQVRRMTAAVGFPTLRLVRVAIAHLSLGDLAVGQWRNLTPAELQELRLKVIPRRLR</sequence>
<dbReference type="InterPro" id="IPR000748">
    <property type="entry name" value="PsdUridine_synth_RsuA/RluB/E/F"/>
</dbReference>
<evidence type="ECO:0000256" key="2">
    <source>
        <dbReference type="ARBA" id="ARBA00023235"/>
    </source>
</evidence>
<dbReference type="NCBIfam" id="TIGR00093">
    <property type="entry name" value="pseudouridine synthase"/>
    <property type="match status" value="1"/>
</dbReference>
<dbReference type="Proteomes" id="UP000618445">
    <property type="component" value="Unassembled WGS sequence"/>
</dbReference>
<dbReference type="EC" id="5.4.99.-" evidence="3"/>
<feature type="domain" description="Pseudouridine synthase RsuA/RluA-like" evidence="4">
    <location>
        <begin position="13"/>
        <end position="161"/>
    </location>
</feature>
<dbReference type="InterPro" id="IPR018496">
    <property type="entry name" value="PsdUridine_synth_RsuA/RluB_CS"/>
</dbReference>
<dbReference type="InterPro" id="IPR006145">
    <property type="entry name" value="PsdUridine_synth_RsuA/RluA"/>
</dbReference>
<keyword evidence="6" id="KW-1185">Reference proteome</keyword>
<evidence type="ECO:0000256" key="3">
    <source>
        <dbReference type="RuleBase" id="RU003887"/>
    </source>
</evidence>
<protein>
    <recommendedName>
        <fullName evidence="3">Pseudouridine synthase</fullName>
        <ecNumber evidence="3">5.4.99.-</ecNumber>
    </recommendedName>
</protein>
<evidence type="ECO:0000313" key="6">
    <source>
        <dbReference type="Proteomes" id="UP000618445"/>
    </source>
</evidence>
<dbReference type="InterPro" id="IPR020094">
    <property type="entry name" value="TruA/RsuA/RluB/E/F_N"/>
</dbReference>
<dbReference type="InterPro" id="IPR050343">
    <property type="entry name" value="RsuA_PseudoU_synthase"/>
</dbReference>
<organism evidence="5 6">
    <name type="scientific">Phormidium tenue FACHB-1050</name>
    <dbReference type="NCBI Taxonomy" id="2692857"/>
    <lineage>
        <taxon>Bacteria</taxon>
        <taxon>Bacillati</taxon>
        <taxon>Cyanobacteriota</taxon>
        <taxon>Cyanophyceae</taxon>
        <taxon>Oscillatoriophycideae</taxon>
        <taxon>Oscillatoriales</taxon>
        <taxon>Oscillatoriaceae</taxon>
        <taxon>Phormidium</taxon>
    </lineage>
</organism>
<dbReference type="Gene3D" id="3.30.70.580">
    <property type="entry name" value="Pseudouridine synthase I, catalytic domain, N-terminal subdomain"/>
    <property type="match status" value="1"/>
</dbReference>
<dbReference type="PANTHER" id="PTHR47683">
    <property type="entry name" value="PSEUDOURIDINE SYNTHASE FAMILY PROTEIN-RELATED"/>
    <property type="match status" value="1"/>
</dbReference>
<dbReference type="Pfam" id="PF00849">
    <property type="entry name" value="PseudoU_synth_2"/>
    <property type="match status" value="1"/>
</dbReference>
<dbReference type="RefSeq" id="WP_190580550.1">
    <property type="nucleotide sequence ID" value="NZ_CAWPQU010000033.1"/>
</dbReference>
<dbReference type="InterPro" id="IPR042092">
    <property type="entry name" value="PsdUridine_s_RsuA/RluB/E/F_cat"/>
</dbReference>